<dbReference type="AlphaFoldDB" id="A0A7X0T6G8"/>
<dbReference type="Proteomes" id="UP000522007">
    <property type="component" value="Unassembled WGS sequence"/>
</dbReference>
<dbReference type="InterPro" id="IPR036388">
    <property type="entry name" value="WH-like_DNA-bd_sf"/>
</dbReference>
<evidence type="ECO:0000313" key="3">
    <source>
        <dbReference type="Proteomes" id="UP000522007"/>
    </source>
</evidence>
<name>A0A7X0T6G8_LISWE</name>
<gene>
    <name evidence="2" type="ORF">HB853_04695</name>
</gene>
<dbReference type="RefSeq" id="WP_185304681.1">
    <property type="nucleotide sequence ID" value="NZ_JACTLA010000001.1"/>
</dbReference>
<protein>
    <submittedName>
        <fullName evidence="2">Crp/Fnr family transcriptional regulator</fullName>
    </submittedName>
</protein>
<comment type="caution">
    <text evidence="2">The sequence shown here is derived from an EMBL/GenBank/DDBJ whole genome shotgun (WGS) entry which is preliminary data.</text>
</comment>
<accession>A0A7X0T6G8</accession>
<dbReference type="Gene3D" id="2.60.120.10">
    <property type="entry name" value="Jelly Rolls"/>
    <property type="match status" value="1"/>
</dbReference>
<dbReference type="InterPro" id="IPR014710">
    <property type="entry name" value="RmlC-like_jellyroll"/>
</dbReference>
<proteinExistence type="predicted"/>
<dbReference type="Gene3D" id="1.10.10.10">
    <property type="entry name" value="Winged helix-like DNA-binding domain superfamily/Winged helix DNA-binding domain"/>
    <property type="match status" value="1"/>
</dbReference>
<evidence type="ECO:0000313" key="2">
    <source>
        <dbReference type="EMBL" id="MBC1322236.1"/>
    </source>
</evidence>
<sequence length="231" mass="26340">MFYDTDFSDIISSDFSSKLPFKKGDIFHSFGEHSSKTPQVGVILSGTAILEGPTLEGRWMINALISEKTIFGIEGLLETNTTSKIMEYRVRALNNGQVLLIDREFFLNYLYANPQFFHMVLDNVIVRYLFTTKNYKYINQPPLIKVTRILVEIIEILRLQQLDGPIELPNYITQTFLADYCRSSRARITEALETIRASGLLLSKKPIIISSYEKLVAQVESFHTGNGLLTK</sequence>
<keyword evidence="1" id="KW-0010">Activator</keyword>
<dbReference type="SUPFAM" id="SSF51206">
    <property type="entry name" value="cAMP-binding domain-like"/>
    <property type="match status" value="1"/>
</dbReference>
<reference evidence="2 3" key="1">
    <citation type="submission" date="2020-03" db="EMBL/GenBank/DDBJ databases">
        <title>Soil Listeria distribution.</title>
        <authorList>
            <person name="Liao J."/>
            <person name="Wiedmann M."/>
        </authorList>
    </citation>
    <scope>NUCLEOTIDE SEQUENCE [LARGE SCALE GENOMIC DNA]</scope>
    <source>
        <strain evidence="2 3">FSL L7-1829</strain>
    </source>
</reference>
<organism evidence="2 3">
    <name type="scientific">Listeria welshimeri</name>
    <dbReference type="NCBI Taxonomy" id="1643"/>
    <lineage>
        <taxon>Bacteria</taxon>
        <taxon>Bacillati</taxon>
        <taxon>Bacillota</taxon>
        <taxon>Bacilli</taxon>
        <taxon>Bacillales</taxon>
        <taxon>Listeriaceae</taxon>
        <taxon>Listeria</taxon>
    </lineage>
</organism>
<dbReference type="InterPro" id="IPR018490">
    <property type="entry name" value="cNMP-bd_dom_sf"/>
</dbReference>
<evidence type="ECO:0000256" key="1">
    <source>
        <dbReference type="ARBA" id="ARBA00023159"/>
    </source>
</evidence>
<dbReference type="EMBL" id="JAAROP010000002">
    <property type="protein sequence ID" value="MBC1322236.1"/>
    <property type="molecule type" value="Genomic_DNA"/>
</dbReference>